<protein>
    <recommendedName>
        <fullName evidence="1">DUF4224 domain-containing protein</fullName>
    </recommendedName>
</protein>
<dbReference type="Proteomes" id="UP000004200">
    <property type="component" value="Unassembled WGS sequence"/>
</dbReference>
<dbReference type="RefSeq" id="WP_007041201.1">
    <property type="nucleotide sequence ID" value="NZ_AFWT01000016.1"/>
</dbReference>
<organism evidence="2 3">
    <name type="scientific">Thiorhodococcus drewsii AZ1</name>
    <dbReference type="NCBI Taxonomy" id="765913"/>
    <lineage>
        <taxon>Bacteria</taxon>
        <taxon>Pseudomonadati</taxon>
        <taxon>Pseudomonadota</taxon>
        <taxon>Gammaproteobacteria</taxon>
        <taxon>Chromatiales</taxon>
        <taxon>Chromatiaceae</taxon>
        <taxon>Thiorhodococcus</taxon>
    </lineage>
</organism>
<feature type="domain" description="DUF4224" evidence="1">
    <location>
        <begin position="6"/>
        <end position="36"/>
    </location>
</feature>
<reference evidence="2 3" key="1">
    <citation type="submission" date="2011-06" db="EMBL/GenBank/DDBJ databases">
        <title>The draft genome of Thiorhodococcus drewsii AZ1.</title>
        <authorList>
            <consortium name="US DOE Joint Genome Institute (JGI-PGF)"/>
            <person name="Lucas S."/>
            <person name="Han J."/>
            <person name="Lapidus A."/>
            <person name="Cheng J.-F."/>
            <person name="Goodwin L."/>
            <person name="Pitluck S."/>
            <person name="Peters L."/>
            <person name="Land M.L."/>
            <person name="Hauser L."/>
            <person name="Vogl K."/>
            <person name="Liu Z."/>
            <person name="Imhoff J."/>
            <person name="Thiel V."/>
            <person name="Frigaard N.-U."/>
            <person name="Bryant D.A."/>
            <person name="Woyke T.J."/>
        </authorList>
    </citation>
    <scope>NUCLEOTIDE SEQUENCE [LARGE SCALE GENOMIC DNA]</scope>
    <source>
        <strain evidence="2 3">AZ1</strain>
    </source>
</reference>
<dbReference type="EMBL" id="AFWT01000016">
    <property type="protein sequence ID" value="EGV30856.1"/>
    <property type="molecule type" value="Genomic_DNA"/>
</dbReference>
<proteinExistence type="predicted"/>
<keyword evidence="3" id="KW-1185">Reference proteome</keyword>
<evidence type="ECO:0000259" key="1">
    <source>
        <dbReference type="Pfam" id="PF13986"/>
    </source>
</evidence>
<dbReference type="Pfam" id="PF13986">
    <property type="entry name" value="DUF4224"/>
    <property type="match status" value="1"/>
</dbReference>
<dbReference type="AlphaFoldDB" id="G2E2E0"/>
<gene>
    <name evidence="2" type="ORF">ThidrDRAFT_2488</name>
</gene>
<evidence type="ECO:0000313" key="2">
    <source>
        <dbReference type="EMBL" id="EGV30856.1"/>
    </source>
</evidence>
<evidence type="ECO:0000313" key="3">
    <source>
        <dbReference type="Proteomes" id="UP000004200"/>
    </source>
</evidence>
<accession>G2E2E0</accession>
<name>G2E2E0_9GAMM</name>
<comment type="caution">
    <text evidence="2">The sequence shown here is derived from an EMBL/GenBank/DDBJ whole genome shotgun (WGS) entry which is preliminary data.</text>
</comment>
<sequence length="69" mass="7708">MKHPATLTQEDLEDLTGLKQVAAIEAWCQRNGVRYLRVKKGLCTTVSAVEAAMGLHPEADTPQRQRLDF</sequence>
<dbReference type="InterPro" id="IPR025319">
    <property type="entry name" value="DUF4224"/>
</dbReference>